<feature type="compositionally biased region" description="Basic residues" evidence="2">
    <location>
        <begin position="22"/>
        <end position="114"/>
    </location>
</feature>
<dbReference type="SUPFAM" id="SSF56112">
    <property type="entry name" value="Protein kinase-like (PK-like)"/>
    <property type="match status" value="1"/>
</dbReference>
<comment type="caution">
    <text evidence="4">The sequence shown here is derived from an EMBL/GenBank/DDBJ whole genome shotgun (WGS) entry which is preliminary data.</text>
</comment>
<feature type="region of interest" description="Disordered" evidence="2">
    <location>
        <begin position="1"/>
        <end position="114"/>
    </location>
</feature>
<name>A0A814F9R9_9BILA</name>
<feature type="binding site" evidence="1">
    <location>
        <position position="170"/>
    </location>
    <ligand>
        <name>ATP</name>
        <dbReference type="ChEBI" id="CHEBI:30616"/>
    </ligand>
</feature>
<dbReference type="Proteomes" id="UP000663823">
    <property type="component" value="Unassembled WGS sequence"/>
</dbReference>
<dbReference type="InterPro" id="IPR017441">
    <property type="entry name" value="Protein_kinase_ATP_BS"/>
</dbReference>
<keyword evidence="1" id="KW-0547">Nucleotide-binding</keyword>
<dbReference type="PANTHER" id="PTHR44329:SF261">
    <property type="entry name" value="ZINC FINGER CONTAINING PROTEIN KINASE-RELATED"/>
    <property type="match status" value="1"/>
</dbReference>
<feature type="domain" description="Protein kinase" evidence="3">
    <location>
        <begin position="143"/>
        <end position="414"/>
    </location>
</feature>
<sequence>MARKKHKPTSKSPKTHASSSGKNKKKIKRKSVGRGVKKHAIKKAKNKIKKRSIKKKLVPKNSKNKINLKKSKPNKKKSKTTLKPTGHKNKPKKLRKKIVKKPSKGNFKRSKKPSKVNIKNLNKRKTKKAFQVEEIPVIKGSEIIQGRKLGEGGFGKVIEGTFRGRTVAIKIPLRKEDFEEALSEFKQLRNFHHRNVVEAIAYCKDPAMFVMEYMAGGTLNSWLHDGNNRYIPMNWFQGVRLLTDISRGVKLLHDASLLHGDLSSNNVLLIRDHTIAKISDFGTVQMVEKYINASLAGQIDEAVGAFRWMAPQRLRFSKPDNYSDVWSYGCILIEFLTHPRKIPFAAASTAQLIARLENYVEGDIRDLRIDLGEMDPDAPLLLRELMYRCLKAKRVERPDYGQIVDELENIHNYLKKKYSGSQSKMKINGKRVHSSDVRTWR</sequence>
<dbReference type="PANTHER" id="PTHR44329">
    <property type="entry name" value="SERINE/THREONINE-PROTEIN KINASE TNNI3K-RELATED"/>
    <property type="match status" value="1"/>
</dbReference>
<dbReference type="EMBL" id="CAJOAX010000059">
    <property type="protein sequence ID" value="CAF3495748.1"/>
    <property type="molecule type" value="Genomic_DNA"/>
</dbReference>
<dbReference type="Proteomes" id="UP000663882">
    <property type="component" value="Unassembled WGS sequence"/>
</dbReference>
<dbReference type="OrthoDB" id="4062651at2759"/>
<evidence type="ECO:0000259" key="3">
    <source>
        <dbReference type="PROSITE" id="PS50011"/>
    </source>
</evidence>
<feature type="compositionally biased region" description="Low complexity" evidence="2">
    <location>
        <begin position="10"/>
        <end position="21"/>
    </location>
</feature>
<organism evidence="4 6">
    <name type="scientific">Rotaria sordida</name>
    <dbReference type="NCBI Taxonomy" id="392033"/>
    <lineage>
        <taxon>Eukaryota</taxon>
        <taxon>Metazoa</taxon>
        <taxon>Spiralia</taxon>
        <taxon>Gnathifera</taxon>
        <taxon>Rotifera</taxon>
        <taxon>Eurotatoria</taxon>
        <taxon>Bdelloidea</taxon>
        <taxon>Philodinida</taxon>
        <taxon>Philodinidae</taxon>
        <taxon>Rotaria</taxon>
    </lineage>
</organism>
<dbReference type="PROSITE" id="PS50011">
    <property type="entry name" value="PROTEIN_KINASE_DOM"/>
    <property type="match status" value="1"/>
</dbReference>
<keyword evidence="1" id="KW-0067">ATP-binding</keyword>
<accession>A0A814F9R9</accession>
<protein>
    <recommendedName>
        <fullName evidence="3">Protein kinase domain-containing protein</fullName>
    </recommendedName>
</protein>
<dbReference type="AlphaFoldDB" id="A0A814F9R9"/>
<evidence type="ECO:0000256" key="1">
    <source>
        <dbReference type="PROSITE-ProRule" id="PRU10141"/>
    </source>
</evidence>
<reference evidence="4" key="1">
    <citation type="submission" date="2021-02" db="EMBL/GenBank/DDBJ databases">
        <authorList>
            <person name="Nowell W R."/>
        </authorList>
    </citation>
    <scope>NUCLEOTIDE SEQUENCE</scope>
</reference>
<dbReference type="GO" id="GO:0005524">
    <property type="term" value="F:ATP binding"/>
    <property type="evidence" value="ECO:0007669"/>
    <property type="project" value="UniProtKB-UniRule"/>
</dbReference>
<proteinExistence type="predicted"/>
<dbReference type="PROSITE" id="PS00109">
    <property type="entry name" value="PROTEIN_KINASE_TYR"/>
    <property type="match status" value="1"/>
</dbReference>
<dbReference type="InterPro" id="IPR051681">
    <property type="entry name" value="Ser/Thr_Kinases-Pseudokinases"/>
</dbReference>
<evidence type="ECO:0000313" key="4">
    <source>
        <dbReference type="EMBL" id="CAF0982881.1"/>
    </source>
</evidence>
<dbReference type="InterPro" id="IPR008266">
    <property type="entry name" value="Tyr_kinase_AS"/>
</dbReference>
<evidence type="ECO:0000313" key="5">
    <source>
        <dbReference type="EMBL" id="CAF3495748.1"/>
    </source>
</evidence>
<dbReference type="InterPro" id="IPR011009">
    <property type="entry name" value="Kinase-like_dom_sf"/>
</dbReference>
<dbReference type="InterPro" id="IPR001245">
    <property type="entry name" value="Ser-Thr/Tyr_kinase_cat_dom"/>
</dbReference>
<dbReference type="InterPro" id="IPR000719">
    <property type="entry name" value="Prot_kinase_dom"/>
</dbReference>
<dbReference type="Gene3D" id="1.10.510.10">
    <property type="entry name" value="Transferase(Phosphotransferase) domain 1"/>
    <property type="match status" value="1"/>
</dbReference>
<dbReference type="GO" id="GO:0004674">
    <property type="term" value="F:protein serine/threonine kinase activity"/>
    <property type="evidence" value="ECO:0007669"/>
    <property type="project" value="TreeGrafter"/>
</dbReference>
<evidence type="ECO:0000313" key="6">
    <source>
        <dbReference type="Proteomes" id="UP000663882"/>
    </source>
</evidence>
<gene>
    <name evidence="5" type="ORF">OTI717_LOCUS1407</name>
    <name evidence="4" type="ORF">RFH988_LOCUS13235</name>
</gene>
<dbReference type="PROSITE" id="PS00107">
    <property type="entry name" value="PROTEIN_KINASE_ATP"/>
    <property type="match status" value="1"/>
</dbReference>
<dbReference type="EMBL" id="CAJNOO010000577">
    <property type="protein sequence ID" value="CAF0982881.1"/>
    <property type="molecule type" value="Genomic_DNA"/>
</dbReference>
<evidence type="ECO:0000256" key="2">
    <source>
        <dbReference type="SAM" id="MobiDB-lite"/>
    </source>
</evidence>
<dbReference type="Pfam" id="PF07714">
    <property type="entry name" value="PK_Tyr_Ser-Thr"/>
    <property type="match status" value="1"/>
</dbReference>